<dbReference type="PANTHER" id="PTHR24403:SF67">
    <property type="entry name" value="FI01116P-RELATED"/>
    <property type="match status" value="1"/>
</dbReference>
<keyword evidence="4" id="KW-0862">Zinc</keyword>
<dbReference type="Proteomes" id="UP000198287">
    <property type="component" value="Unassembled WGS sequence"/>
</dbReference>
<feature type="domain" description="C2H2-type" evidence="6">
    <location>
        <begin position="230"/>
        <end position="258"/>
    </location>
</feature>
<feature type="domain" description="C2H2-type" evidence="6">
    <location>
        <begin position="109"/>
        <end position="136"/>
    </location>
</feature>
<dbReference type="SUPFAM" id="SSF57667">
    <property type="entry name" value="beta-beta-alpha zinc fingers"/>
    <property type="match status" value="4"/>
</dbReference>
<keyword evidence="8" id="KW-1185">Reference proteome</keyword>
<dbReference type="InterPro" id="IPR036236">
    <property type="entry name" value="Znf_C2H2_sf"/>
</dbReference>
<keyword evidence="2" id="KW-0677">Repeat</keyword>
<dbReference type="InterPro" id="IPR050688">
    <property type="entry name" value="Zinc_finger/UBP_domain"/>
</dbReference>
<dbReference type="InterPro" id="IPR013087">
    <property type="entry name" value="Znf_C2H2_type"/>
</dbReference>
<dbReference type="OMA" id="IWEYDDY"/>
<sequence length="309" mass="35010">MEHEEVQLVEETDLPEVKVELDEISFDYCTVYSPEVLEMTDPLSDVANEPPTSTPSTSTSTWLKITATRSVAPTHDPSRSQTCHICGKQFRLVAHLNKHLKRHDESKRPVCDQCGEKFVDTKSLTSHQIRQHGADPFICEECGARLLTLPGLKSHMMSHAGDTTHPKPHKCDICPASFSNKRSMQDHARTHTNERPFPCPHCTYAFKQRKELTRHIDRIHTPGYDAPIRFPCPHCDKGYTTNSFLQGHIRQVHTGERPFLCEQAGCGKGFAKNSLLTSHLKKAHKIIIQRVGGFKLPRSRRIEILAKTH</sequence>
<evidence type="ECO:0000313" key="8">
    <source>
        <dbReference type="Proteomes" id="UP000198287"/>
    </source>
</evidence>
<evidence type="ECO:0000256" key="4">
    <source>
        <dbReference type="ARBA" id="ARBA00022833"/>
    </source>
</evidence>
<dbReference type="PROSITE" id="PS50157">
    <property type="entry name" value="ZINC_FINGER_C2H2_2"/>
    <property type="match status" value="7"/>
</dbReference>
<dbReference type="GO" id="GO:0008270">
    <property type="term" value="F:zinc ion binding"/>
    <property type="evidence" value="ECO:0007669"/>
    <property type="project" value="UniProtKB-KW"/>
</dbReference>
<evidence type="ECO:0000256" key="1">
    <source>
        <dbReference type="ARBA" id="ARBA00022723"/>
    </source>
</evidence>
<dbReference type="Pfam" id="PF00096">
    <property type="entry name" value="zf-C2H2"/>
    <property type="match status" value="5"/>
</dbReference>
<dbReference type="GO" id="GO:0045944">
    <property type="term" value="P:positive regulation of transcription by RNA polymerase II"/>
    <property type="evidence" value="ECO:0007669"/>
    <property type="project" value="TreeGrafter"/>
</dbReference>
<feature type="domain" description="C2H2-type" evidence="6">
    <location>
        <begin position="137"/>
        <end position="164"/>
    </location>
</feature>
<evidence type="ECO:0000313" key="7">
    <source>
        <dbReference type="EMBL" id="OXA43116.1"/>
    </source>
</evidence>
<gene>
    <name evidence="7" type="ORF">Fcan01_22185</name>
</gene>
<accession>A0A226DFY7</accession>
<dbReference type="EMBL" id="LNIX01000023">
    <property type="protein sequence ID" value="OXA43116.1"/>
    <property type="molecule type" value="Genomic_DNA"/>
</dbReference>
<keyword evidence="1" id="KW-0479">Metal-binding</keyword>
<dbReference type="GO" id="GO:0005634">
    <property type="term" value="C:nucleus"/>
    <property type="evidence" value="ECO:0007669"/>
    <property type="project" value="UniProtKB-ARBA"/>
</dbReference>
<dbReference type="SMART" id="SM00355">
    <property type="entry name" value="ZnF_C2H2"/>
    <property type="match status" value="7"/>
</dbReference>
<organism evidence="7 8">
    <name type="scientific">Folsomia candida</name>
    <name type="common">Springtail</name>
    <dbReference type="NCBI Taxonomy" id="158441"/>
    <lineage>
        <taxon>Eukaryota</taxon>
        <taxon>Metazoa</taxon>
        <taxon>Ecdysozoa</taxon>
        <taxon>Arthropoda</taxon>
        <taxon>Hexapoda</taxon>
        <taxon>Collembola</taxon>
        <taxon>Entomobryomorpha</taxon>
        <taxon>Isotomoidea</taxon>
        <taxon>Isotomidae</taxon>
        <taxon>Proisotominae</taxon>
        <taxon>Folsomia</taxon>
    </lineage>
</organism>
<dbReference type="AlphaFoldDB" id="A0A226DFY7"/>
<feature type="domain" description="C2H2-type" evidence="6">
    <location>
        <begin position="259"/>
        <end position="284"/>
    </location>
</feature>
<name>A0A226DFY7_FOLCA</name>
<dbReference type="Pfam" id="PF13894">
    <property type="entry name" value="zf-C2H2_4"/>
    <property type="match status" value="1"/>
</dbReference>
<dbReference type="FunFam" id="3.30.160.60:FF:002343">
    <property type="entry name" value="Zinc finger protein 33A"/>
    <property type="match status" value="1"/>
</dbReference>
<keyword evidence="3 5" id="KW-0863">Zinc-finger</keyword>
<evidence type="ECO:0000256" key="3">
    <source>
        <dbReference type="ARBA" id="ARBA00022771"/>
    </source>
</evidence>
<dbReference type="Gene3D" id="3.30.160.60">
    <property type="entry name" value="Classic Zinc Finger"/>
    <property type="match status" value="5"/>
</dbReference>
<dbReference type="OrthoDB" id="10018191at2759"/>
<reference evidence="7 8" key="1">
    <citation type="submission" date="2015-12" db="EMBL/GenBank/DDBJ databases">
        <title>The genome of Folsomia candida.</title>
        <authorList>
            <person name="Faddeeva A."/>
            <person name="Derks M.F."/>
            <person name="Anvar Y."/>
            <person name="Smit S."/>
            <person name="Van Straalen N."/>
            <person name="Roelofs D."/>
        </authorList>
    </citation>
    <scope>NUCLEOTIDE SEQUENCE [LARGE SCALE GENOMIC DNA]</scope>
    <source>
        <strain evidence="7 8">VU population</strain>
        <tissue evidence="7">Whole body</tissue>
    </source>
</reference>
<evidence type="ECO:0000256" key="2">
    <source>
        <dbReference type="ARBA" id="ARBA00022737"/>
    </source>
</evidence>
<feature type="domain" description="C2H2-type" evidence="6">
    <location>
        <begin position="81"/>
        <end position="108"/>
    </location>
</feature>
<comment type="caution">
    <text evidence="7">The sequence shown here is derived from an EMBL/GenBank/DDBJ whole genome shotgun (WGS) entry which is preliminary data.</text>
</comment>
<feature type="domain" description="C2H2-type" evidence="6">
    <location>
        <begin position="169"/>
        <end position="196"/>
    </location>
</feature>
<feature type="domain" description="C2H2-type" evidence="6">
    <location>
        <begin position="197"/>
        <end position="221"/>
    </location>
</feature>
<dbReference type="PROSITE" id="PS00028">
    <property type="entry name" value="ZINC_FINGER_C2H2_1"/>
    <property type="match status" value="7"/>
</dbReference>
<proteinExistence type="predicted"/>
<dbReference type="FunFam" id="3.30.160.60:FF:000446">
    <property type="entry name" value="Zinc finger protein"/>
    <property type="match status" value="1"/>
</dbReference>
<evidence type="ECO:0000256" key="5">
    <source>
        <dbReference type="PROSITE-ProRule" id="PRU00042"/>
    </source>
</evidence>
<evidence type="ECO:0000259" key="6">
    <source>
        <dbReference type="PROSITE" id="PS50157"/>
    </source>
</evidence>
<dbReference type="PANTHER" id="PTHR24403">
    <property type="entry name" value="ZINC FINGER PROTEIN"/>
    <property type="match status" value="1"/>
</dbReference>
<protein>
    <submittedName>
        <fullName evidence="7">Zinc finger protein with KRAB and SCAN domains 3</fullName>
    </submittedName>
</protein>